<gene>
    <name evidence="12" type="ORF">DJ019_10055</name>
</gene>
<evidence type="ECO:0000256" key="8">
    <source>
        <dbReference type="PROSITE-ProRule" id="PRU01360"/>
    </source>
</evidence>
<feature type="domain" description="TonB-dependent receptor-like beta-barrel" evidence="10">
    <location>
        <begin position="360"/>
        <end position="831"/>
    </location>
</feature>
<dbReference type="Gene3D" id="2.40.170.20">
    <property type="entry name" value="TonB-dependent receptor, beta-barrel domain"/>
    <property type="match status" value="1"/>
</dbReference>
<dbReference type="Pfam" id="PF07715">
    <property type="entry name" value="Plug"/>
    <property type="match status" value="1"/>
</dbReference>
<dbReference type="InterPro" id="IPR000531">
    <property type="entry name" value="Beta-barrel_TonB"/>
</dbReference>
<reference evidence="12 13" key="1">
    <citation type="submission" date="2018-05" db="EMBL/GenBank/DDBJ databases">
        <authorList>
            <person name="Lanie J.A."/>
            <person name="Ng W.-L."/>
            <person name="Kazmierczak K.M."/>
            <person name="Andrzejewski T.M."/>
            <person name="Davidsen T.M."/>
            <person name="Wayne K.J."/>
            <person name="Tettelin H."/>
            <person name="Glass J.I."/>
            <person name="Rusch D."/>
            <person name="Podicherti R."/>
            <person name="Tsui H.-C.T."/>
            <person name="Winkler M.E."/>
        </authorList>
    </citation>
    <scope>NUCLEOTIDE SEQUENCE [LARGE SCALE GENOMIC DNA]</scope>
    <source>
        <strain evidence="12 13">BUT-10</strain>
    </source>
</reference>
<keyword evidence="12" id="KW-0675">Receptor</keyword>
<keyword evidence="13" id="KW-1185">Reference proteome</keyword>
<protein>
    <submittedName>
        <fullName evidence="12">TonB-dependent receptor</fullName>
    </submittedName>
</protein>
<feature type="domain" description="TonB-dependent receptor plug" evidence="11">
    <location>
        <begin position="34"/>
        <end position="151"/>
    </location>
</feature>
<evidence type="ECO:0000256" key="2">
    <source>
        <dbReference type="ARBA" id="ARBA00022448"/>
    </source>
</evidence>
<keyword evidence="2 8" id="KW-0813">Transport</keyword>
<dbReference type="GO" id="GO:0009279">
    <property type="term" value="C:cell outer membrane"/>
    <property type="evidence" value="ECO:0007669"/>
    <property type="project" value="UniProtKB-SubCell"/>
</dbReference>
<keyword evidence="3 8" id="KW-1134">Transmembrane beta strand</keyword>
<dbReference type="AlphaFoldDB" id="A0A328BKZ8"/>
<comment type="subcellular location">
    <subcellularLocation>
        <location evidence="1 8">Cell outer membrane</location>
        <topology evidence="1 8">Multi-pass membrane protein</topology>
    </subcellularLocation>
</comment>
<dbReference type="Proteomes" id="UP000249524">
    <property type="component" value="Unassembled WGS sequence"/>
</dbReference>
<dbReference type="PROSITE" id="PS52016">
    <property type="entry name" value="TONB_DEPENDENT_REC_3"/>
    <property type="match status" value="1"/>
</dbReference>
<evidence type="ECO:0000256" key="4">
    <source>
        <dbReference type="ARBA" id="ARBA00022692"/>
    </source>
</evidence>
<name>A0A328BKZ8_9CAUL</name>
<evidence type="ECO:0000259" key="11">
    <source>
        <dbReference type="Pfam" id="PF07715"/>
    </source>
</evidence>
<dbReference type="EMBL" id="QFYS01000003">
    <property type="protein sequence ID" value="RAK66624.1"/>
    <property type="molecule type" value="Genomic_DNA"/>
</dbReference>
<proteinExistence type="inferred from homology"/>
<keyword evidence="4 8" id="KW-0812">Transmembrane</keyword>
<sequence>MAGASQAAEAADDDSSVIQELIVTGSRAKPRTVLESPVPVDAFTAEDIESISVTDTQDLLKTLIPSYTLSRQPISDGATFIRPASLRGLPSDKTLLLVNSKRRHRSALVVTGGSGVQAQDAAQIPAAAIKSVEVLRDGAGAQYGSDAIAGVINFILKDASDGGSLSVQAGQYYEKDGESIIVTGNKGLALGDDGFFNISFEYSTEQPTARVQTFCNRNIPNQSAGFCIPLFPTETTAPGSAFTAAYAQTVNYAGLYQRIPQKWGQPEGEAIRVFANSAYKLGEGELYVFGNYGRSRQKQDFNYRNPVDVGASTNNLDDYVRMANGQLFRANQIFPLGFTPEYFGTVTDYSVVGGYKGELGGFTYDLSARYGYDELSYDLKETVNFSLGEKSPTEFHQGDLRSDELALNADFTYELSGFTPEPIAVAFGAEYRKEGYELVEGDVPSYIAGPYATQDPYDFCTNEATVSQRTLRPTAPQNAGIVCNSTTQVIDGRTFNNPVYTVLGVGSNGAPGLSPLYAGRATRNSKAAYLDLSTDLTDRLFVQGALRAEDFSDFGSTLDYKVAGRFEINDIFAVRGSFGSGFRAPTVGQNSTTIVSTVVNNGQPVAQGLFPATNPVAQFLGAQKLKPETSQNYSIGVTAQPMAGLTLSVDAYFIQIDDMFYAVTPITVTPAIQAALLAANVPGANTIGQVNFFQNAFDAEVQGVDVVATYAHNWEGGQNTTFSAAMNWNMPVVKSVKVITDPTGVRRSFFDGEYVYDFKHAEPRWRGTVTAVHKAGPLTGLARLSVFGPYKNMFSATNTVVQKWNPEFFLDLEGSWDVTENTKLSLGVRNVFDNYPDRDKIGESATNGRIYRSDMIVDWQGGYYYAKIGLTF</sequence>
<keyword evidence="7 8" id="KW-0998">Cell outer membrane</keyword>
<keyword evidence="6 8" id="KW-0472">Membrane</keyword>
<dbReference type="SUPFAM" id="SSF56935">
    <property type="entry name" value="Porins"/>
    <property type="match status" value="1"/>
</dbReference>
<evidence type="ECO:0000256" key="9">
    <source>
        <dbReference type="RuleBase" id="RU003357"/>
    </source>
</evidence>
<dbReference type="InterPro" id="IPR039426">
    <property type="entry name" value="TonB-dep_rcpt-like"/>
</dbReference>
<evidence type="ECO:0000313" key="13">
    <source>
        <dbReference type="Proteomes" id="UP000249524"/>
    </source>
</evidence>
<dbReference type="Pfam" id="PF00593">
    <property type="entry name" value="TonB_dep_Rec_b-barrel"/>
    <property type="match status" value="1"/>
</dbReference>
<dbReference type="InterPro" id="IPR037066">
    <property type="entry name" value="Plug_dom_sf"/>
</dbReference>
<dbReference type="InterPro" id="IPR036942">
    <property type="entry name" value="Beta-barrel_TonB_sf"/>
</dbReference>
<evidence type="ECO:0000256" key="5">
    <source>
        <dbReference type="ARBA" id="ARBA00023077"/>
    </source>
</evidence>
<keyword evidence="5 9" id="KW-0798">TonB box</keyword>
<comment type="similarity">
    <text evidence="8 9">Belongs to the TonB-dependent receptor family.</text>
</comment>
<dbReference type="OrthoDB" id="7614575at2"/>
<organism evidence="12 13">
    <name type="scientific">Phenylobacterium kunshanense</name>
    <dbReference type="NCBI Taxonomy" id="1445034"/>
    <lineage>
        <taxon>Bacteria</taxon>
        <taxon>Pseudomonadati</taxon>
        <taxon>Pseudomonadota</taxon>
        <taxon>Alphaproteobacteria</taxon>
        <taxon>Caulobacterales</taxon>
        <taxon>Caulobacteraceae</taxon>
        <taxon>Phenylobacterium</taxon>
    </lineage>
</organism>
<evidence type="ECO:0000259" key="10">
    <source>
        <dbReference type="Pfam" id="PF00593"/>
    </source>
</evidence>
<evidence type="ECO:0000313" key="12">
    <source>
        <dbReference type="EMBL" id="RAK66624.1"/>
    </source>
</evidence>
<evidence type="ECO:0000256" key="6">
    <source>
        <dbReference type="ARBA" id="ARBA00023136"/>
    </source>
</evidence>
<dbReference type="Gene3D" id="2.170.130.10">
    <property type="entry name" value="TonB-dependent receptor, plug domain"/>
    <property type="match status" value="1"/>
</dbReference>
<accession>A0A328BKZ8</accession>
<dbReference type="PANTHER" id="PTHR47234">
    <property type="match status" value="1"/>
</dbReference>
<comment type="caution">
    <text evidence="12">The sequence shown here is derived from an EMBL/GenBank/DDBJ whole genome shotgun (WGS) entry which is preliminary data.</text>
</comment>
<dbReference type="InterPro" id="IPR012910">
    <property type="entry name" value="Plug_dom"/>
</dbReference>
<evidence type="ECO:0000256" key="7">
    <source>
        <dbReference type="ARBA" id="ARBA00023237"/>
    </source>
</evidence>
<evidence type="ECO:0000256" key="3">
    <source>
        <dbReference type="ARBA" id="ARBA00022452"/>
    </source>
</evidence>
<dbReference type="PANTHER" id="PTHR47234:SF3">
    <property type="entry name" value="SECRETIN_TONB SHORT N-TERMINAL DOMAIN-CONTAINING PROTEIN"/>
    <property type="match status" value="1"/>
</dbReference>
<evidence type="ECO:0000256" key="1">
    <source>
        <dbReference type="ARBA" id="ARBA00004571"/>
    </source>
</evidence>